<keyword evidence="4" id="KW-0378">Hydrolase</keyword>
<dbReference type="InterPro" id="IPR017926">
    <property type="entry name" value="GATASE"/>
</dbReference>
<dbReference type="Pfam" id="PF00117">
    <property type="entry name" value="GATase"/>
    <property type="match status" value="1"/>
</dbReference>
<evidence type="ECO:0000256" key="4">
    <source>
        <dbReference type="ARBA" id="ARBA00022801"/>
    </source>
</evidence>
<dbReference type="PANTHER" id="PTHR42701">
    <property type="entry name" value="IMIDAZOLE GLYCEROL PHOSPHATE SYNTHASE SUBUNIT HISH"/>
    <property type="match status" value="1"/>
</dbReference>
<dbReference type="Proteomes" id="UP000297641">
    <property type="component" value="Unassembled WGS sequence"/>
</dbReference>
<dbReference type="PROSITE" id="PS51274">
    <property type="entry name" value="GATASE_COBBQ"/>
    <property type="match status" value="1"/>
</dbReference>
<evidence type="ECO:0000313" key="12">
    <source>
        <dbReference type="EMBL" id="TGL02315.1"/>
    </source>
</evidence>
<dbReference type="UniPathway" id="UPA00031">
    <property type="reaction ID" value="UER00010"/>
</dbReference>
<evidence type="ECO:0000256" key="1">
    <source>
        <dbReference type="ARBA" id="ARBA00005091"/>
    </source>
</evidence>
<comment type="catalytic activity">
    <reaction evidence="8">
        <text>5-[(5-phospho-1-deoxy-D-ribulos-1-ylimino)methylamino]-1-(5-phospho-beta-D-ribosyl)imidazole-4-carboxamide + L-glutamine = D-erythro-1-(imidazol-4-yl)glycerol 3-phosphate + 5-amino-1-(5-phospho-beta-D-ribosyl)imidazole-4-carboxamide + L-glutamate + H(+)</text>
        <dbReference type="Rhea" id="RHEA:24793"/>
        <dbReference type="ChEBI" id="CHEBI:15378"/>
        <dbReference type="ChEBI" id="CHEBI:29985"/>
        <dbReference type="ChEBI" id="CHEBI:58278"/>
        <dbReference type="ChEBI" id="CHEBI:58359"/>
        <dbReference type="ChEBI" id="CHEBI:58475"/>
        <dbReference type="ChEBI" id="CHEBI:58525"/>
        <dbReference type="EC" id="4.3.2.10"/>
    </reaction>
</comment>
<proteinExistence type="predicted"/>
<evidence type="ECO:0000256" key="8">
    <source>
        <dbReference type="ARBA" id="ARBA00047838"/>
    </source>
</evidence>
<keyword evidence="7" id="KW-0456">Lyase</keyword>
<keyword evidence="5" id="KW-0315">Glutamine amidotransferase</keyword>
<evidence type="ECO:0000256" key="10">
    <source>
        <dbReference type="PIRSR" id="PIRSR000495-1"/>
    </source>
</evidence>
<comment type="pathway">
    <text evidence="1">Amino-acid biosynthesis; L-histidine biosynthesis; L-histidine from 5-phospho-alpha-D-ribose 1-diphosphate: step 5/9.</text>
</comment>
<dbReference type="Gene3D" id="3.40.50.880">
    <property type="match status" value="1"/>
</dbReference>
<sequence length="212" mass="23792">MQSRVWTLKRIKIAILDYEVGNHASVKACLDKLGFIVQITSDVSEIKVCDLLIMPGVGAFPVAIQSLAKKNLNNFLKEWVLDGRPLFGICLGMQLFANSSTEIAFHEGLGFIQGNVTQLSNHNDFHIGWNQLSIREANSFLSEFDGLDFYFNHSFAYDNNSDVSLASTKYVREFPSIVKHGQVIGVQFHPEKSQNVGKEFFSKIVKELVNGF</sequence>
<comment type="caution">
    <text evidence="12">The sequence shown here is derived from an EMBL/GenBank/DDBJ whole genome shotgun (WGS) entry which is preliminary data.</text>
</comment>
<dbReference type="NCBIfam" id="TIGR01855">
    <property type="entry name" value="IMP_synth_hisH"/>
    <property type="match status" value="1"/>
</dbReference>
<keyword evidence="6" id="KW-0368">Histidine biosynthesis</keyword>
<dbReference type="GO" id="GO:0000107">
    <property type="term" value="F:imidazoleglycerol-phosphate synthase activity"/>
    <property type="evidence" value="ECO:0007669"/>
    <property type="project" value="TreeGrafter"/>
</dbReference>
<dbReference type="GO" id="GO:0000105">
    <property type="term" value="P:L-histidine biosynthetic process"/>
    <property type="evidence" value="ECO:0007669"/>
    <property type="project" value="UniProtKB-UniPathway"/>
</dbReference>
<evidence type="ECO:0000256" key="6">
    <source>
        <dbReference type="ARBA" id="ARBA00023102"/>
    </source>
</evidence>
<dbReference type="InterPro" id="IPR010139">
    <property type="entry name" value="Imidazole-glycPsynth_HisH"/>
</dbReference>
<comment type="catalytic activity">
    <reaction evidence="9">
        <text>L-glutamine + H2O = L-glutamate + NH4(+)</text>
        <dbReference type="Rhea" id="RHEA:15889"/>
        <dbReference type="ChEBI" id="CHEBI:15377"/>
        <dbReference type="ChEBI" id="CHEBI:28938"/>
        <dbReference type="ChEBI" id="CHEBI:29985"/>
        <dbReference type="ChEBI" id="CHEBI:58359"/>
        <dbReference type="EC" id="3.5.1.2"/>
    </reaction>
</comment>
<evidence type="ECO:0000259" key="11">
    <source>
        <dbReference type="Pfam" id="PF00117"/>
    </source>
</evidence>
<name>A0A7I0HMX0_9LEPT</name>
<feature type="domain" description="Glutamine amidotransferase" evidence="11">
    <location>
        <begin position="15"/>
        <end position="198"/>
    </location>
</feature>
<feature type="active site" evidence="10">
    <location>
        <position position="191"/>
    </location>
</feature>
<dbReference type="PANTHER" id="PTHR42701:SF1">
    <property type="entry name" value="IMIDAZOLE GLYCEROL PHOSPHATE SYNTHASE SUBUNIT HISH"/>
    <property type="match status" value="1"/>
</dbReference>
<accession>A0A7I0HMX0</accession>
<dbReference type="GO" id="GO:0016829">
    <property type="term" value="F:lyase activity"/>
    <property type="evidence" value="ECO:0007669"/>
    <property type="project" value="UniProtKB-KW"/>
</dbReference>
<evidence type="ECO:0000256" key="2">
    <source>
        <dbReference type="ARBA" id="ARBA00011152"/>
    </source>
</evidence>
<organism evidence="12 13">
    <name type="scientific">Leptospira bouyouniensis</name>
    <dbReference type="NCBI Taxonomy" id="2484911"/>
    <lineage>
        <taxon>Bacteria</taxon>
        <taxon>Pseudomonadati</taxon>
        <taxon>Spirochaetota</taxon>
        <taxon>Spirochaetia</taxon>
        <taxon>Leptospirales</taxon>
        <taxon>Leptospiraceae</taxon>
        <taxon>Leptospira</taxon>
    </lineage>
</organism>
<evidence type="ECO:0000256" key="9">
    <source>
        <dbReference type="ARBA" id="ARBA00049534"/>
    </source>
</evidence>
<dbReference type="InterPro" id="IPR029062">
    <property type="entry name" value="Class_I_gatase-like"/>
</dbReference>
<dbReference type="CDD" id="cd01748">
    <property type="entry name" value="GATase1_IGP_Synthase"/>
    <property type="match status" value="1"/>
</dbReference>
<reference evidence="12 13" key="1">
    <citation type="journal article" date="2019" name="PLoS Negl. Trop. Dis.">
        <title>Revisiting the worldwide diversity of Leptospira species in the environment.</title>
        <authorList>
            <person name="Vincent A.T."/>
            <person name="Schiettekatte O."/>
            <person name="Bourhy P."/>
            <person name="Veyrier F.J."/>
            <person name="Picardeau M."/>
        </authorList>
    </citation>
    <scope>NUCLEOTIDE SEQUENCE [LARGE SCALE GENOMIC DNA]</scope>
    <source>
        <strain evidence="12 13">201800273</strain>
    </source>
</reference>
<feature type="active site" description="Nucleophile" evidence="10">
    <location>
        <position position="90"/>
    </location>
</feature>
<dbReference type="PIRSF" id="PIRSF000495">
    <property type="entry name" value="Amidotransf_hisH"/>
    <property type="match status" value="1"/>
</dbReference>
<dbReference type="AlphaFoldDB" id="A0A7I0HMX0"/>
<comment type="subunit">
    <text evidence="2">Heterodimer of HisH and HisF.</text>
</comment>
<evidence type="ECO:0000256" key="3">
    <source>
        <dbReference type="ARBA" id="ARBA00022605"/>
    </source>
</evidence>
<feature type="active site" evidence="10">
    <location>
        <position position="189"/>
    </location>
</feature>
<dbReference type="GO" id="GO:0004359">
    <property type="term" value="F:glutaminase activity"/>
    <property type="evidence" value="ECO:0007669"/>
    <property type="project" value="UniProtKB-EC"/>
</dbReference>
<dbReference type="PROSITE" id="PS51273">
    <property type="entry name" value="GATASE_TYPE_1"/>
    <property type="match status" value="1"/>
</dbReference>
<gene>
    <name evidence="12" type="primary">hisH</name>
    <name evidence="12" type="ORF">EHQ43_18325</name>
</gene>
<dbReference type="EMBL" id="RQFT01000015">
    <property type="protein sequence ID" value="TGL02315.1"/>
    <property type="molecule type" value="Genomic_DNA"/>
</dbReference>
<evidence type="ECO:0000256" key="7">
    <source>
        <dbReference type="ARBA" id="ARBA00023239"/>
    </source>
</evidence>
<keyword evidence="3" id="KW-0028">Amino-acid biosynthesis</keyword>
<evidence type="ECO:0000313" key="13">
    <source>
        <dbReference type="Proteomes" id="UP000297641"/>
    </source>
</evidence>
<evidence type="ECO:0000256" key="5">
    <source>
        <dbReference type="ARBA" id="ARBA00022962"/>
    </source>
</evidence>
<dbReference type="SUPFAM" id="SSF52317">
    <property type="entry name" value="Class I glutamine amidotransferase-like"/>
    <property type="match status" value="1"/>
</dbReference>
<protein>
    <submittedName>
        <fullName evidence="12">Imidazole glycerol phosphate synthase subunit HisH</fullName>
    </submittedName>
</protein>